<dbReference type="InterPro" id="IPR012132">
    <property type="entry name" value="GMC_OxRdtase"/>
</dbReference>
<sequence length="549" mass="59269">MDVSVDEADFIIVGAGSAGCVLANRLSAELGAQVVLLEAGGECRHPMIDMPLTWMQASAMDRFIWGNQSEPDPHMGGRVQPIPRGRVLGGCSSINGTMYIRGHRADYDGWRDSGLPGWGYNEVLPYFKRSETHWRGADAVHGGSGEMHVSPMKPDPVLFPAFIETAQQLGYPQAPDFNVPEPDGFGIPDCTIRNGRRHSTVRAFLDPVKKRANLRIETDALATRILIEHGRAVGVEFRRGGQLRQIRARREVILSGGAINSPQLLMLSGVGPAAHLREMGIELVLESPGVGQNLQDHPIALSFWAAAGPIAFDDKLRVDRLAWNAIRWQLFGTGTMAQSPMSVQGFLRSDSGQDRPDVQFQIVHSSYQARPWFPGWRKGAGHEFSAGSLLLNPESRGTITLGSTDAAALPKILLNFMAAEGDRARLRSSVRFMRRFMGTLPAKMLVAAELAPGAGVESDEAIDGWLNATVMSGGHPVGTCAMGAGANAVLDAELRLRGIERLRVVDASSMPSIIRGNTNAPVIMIAEKAADLILGKPALAAERMVATVD</sequence>
<dbReference type="InterPro" id="IPR036188">
    <property type="entry name" value="FAD/NAD-bd_sf"/>
</dbReference>
<dbReference type="Pfam" id="PF05199">
    <property type="entry name" value="GMC_oxred_C"/>
    <property type="match status" value="1"/>
</dbReference>
<dbReference type="GO" id="GO:0016614">
    <property type="term" value="F:oxidoreductase activity, acting on CH-OH group of donors"/>
    <property type="evidence" value="ECO:0007669"/>
    <property type="project" value="InterPro"/>
</dbReference>
<dbReference type="Gene3D" id="3.50.50.60">
    <property type="entry name" value="FAD/NAD(P)-binding domain"/>
    <property type="match status" value="1"/>
</dbReference>
<evidence type="ECO:0000256" key="3">
    <source>
        <dbReference type="ARBA" id="ARBA00022630"/>
    </source>
</evidence>
<dbReference type="PROSITE" id="PS00624">
    <property type="entry name" value="GMC_OXRED_2"/>
    <property type="match status" value="1"/>
</dbReference>
<dbReference type="SUPFAM" id="SSF54373">
    <property type="entry name" value="FAD-linked reductases, C-terminal domain"/>
    <property type="match status" value="1"/>
</dbReference>
<dbReference type="Gene3D" id="3.30.560.10">
    <property type="entry name" value="Glucose Oxidase, domain 3"/>
    <property type="match status" value="1"/>
</dbReference>
<dbReference type="SUPFAM" id="SSF51905">
    <property type="entry name" value="FAD/NAD(P)-binding domain"/>
    <property type="match status" value="1"/>
</dbReference>
<feature type="domain" description="Glucose-methanol-choline oxidoreductase N-terminal" evidence="6">
    <location>
        <begin position="257"/>
        <end position="271"/>
    </location>
</feature>
<evidence type="ECO:0000256" key="2">
    <source>
        <dbReference type="ARBA" id="ARBA00010790"/>
    </source>
</evidence>
<dbReference type="InterPro" id="IPR007867">
    <property type="entry name" value="GMC_OxRtase_C"/>
</dbReference>
<dbReference type="InterPro" id="IPR000172">
    <property type="entry name" value="GMC_OxRdtase_N"/>
</dbReference>
<dbReference type="PIRSF" id="PIRSF000137">
    <property type="entry name" value="Alcohol_oxidase"/>
    <property type="match status" value="1"/>
</dbReference>
<dbReference type="Proteomes" id="UP001138757">
    <property type="component" value="Unassembled WGS sequence"/>
</dbReference>
<proteinExistence type="inferred from homology"/>
<reference evidence="7" key="1">
    <citation type="submission" date="2021-05" db="EMBL/GenBank/DDBJ databases">
        <title>Genome of Sphingobium sp. strain.</title>
        <authorList>
            <person name="Fan R."/>
        </authorList>
    </citation>
    <scope>NUCLEOTIDE SEQUENCE</scope>
    <source>
        <strain evidence="7">H33</strain>
    </source>
</reference>
<organism evidence="7 8">
    <name type="scientific">Sphingobium nicotianae</name>
    <dbReference type="NCBI Taxonomy" id="2782607"/>
    <lineage>
        <taxon>Bacteria</taxon>
        <taxon>Pseudomonadati</taxon>
        <taxon>Pseudomonadota</taxon>
        <taxon>Alphaproteobacteria</taxon>
        <taxon>Sphingomonadales</taxon>
        <taxon>Sphingomonadaceae</taxon>
        <taxon>Sphingobium</taxon>
    </lineage>
</organism>
<evidence type="ECO:0000256" key="4">
    <source>
        <dbReference type="ARBA" id="ARBA00022827"/>
    </source>
</evidence>
<evidence type="ECO:0000256" key="5">
    <source>
        <dbReference type="PIRSR" id="PIRSR000137-2"/>
    </source>
</evidence>
<evidence type="ECO:0000313" key="7">
    <source>
        <dbReference type="EMBL" id="MBT2187838.1"/>
    </source>
</evidence>
<dbReference type="PANTHER" id="PTHR11552:SF147">
    <property type="entry name" value="CHOLINE DEHYDROGENASE, MITOCHONDRIAL"/>
    <property type="match status" value="1"/>
</dbReference>
<evidence type="ECO:0000259" key="6">
    <source>
        <dbReference type="PROSITE" id="PS00624"/>
    </source>
</evidence>
<dbReference type="PANTHER" id="PTHR11552">
    <property type="entry name" value="GLUCOSE-METHANOL-CHOLINE GMC OXIDOREDUCTASE"/>
    <property type="match status" value="1"/>
</dbReference>
<dbReference type="GO" id="GO:0050660">
    <property type="term" value="F:flavin adenine dinucleotide binding"/>
    <property type="evidence" value="ECO:0007669"/>
    <property type="project" value="InterPro"/>
</dbReference>
<dbReference type="RefSeq" id="WP_214624093.1">
    <property type="nucleotide sequence ID" value="NZ_JAHGAW010000008.1"/>
</dbReference>
<feature type="binding site" evidence="5">
    <location>
        <position position="87"/>
    </location>
    <ligand>
        <name>FAD</name>
        <dbReference type="ChEBI" id="CHEBI:57692"/>
    </ligand>
</feature>
<gene>
    <name evidence="7" type="ORF">KK488_12865</name>
</gene>
<comment type="caution">
    <text evidence="7">The sequence shown here is derived from an EMBL/GenBank/DDBJ whole genome shotgun (WGS) entry which is preliminary data.</text>
</comment>
<keyword evidence="3" id="KW-0285">Flavoprotein</keyword>
<dbReference type="Pfam" id="PF00732">
    <property type="entry name" value="GMC_oxred_N"/>
    <property type="match status" value="1"/>
</dbReference>
<dbReference type="EMBL" id="JAHGAW010000008">
    <property type="protein sequence ID" value="MBT2187838.1"/>
    <property type="molecule type" value="Genomic_DNA"/>
</dbReference>
<name>A0A9X1DD60_9SPHN</name>
<protein>
    <submittedName>
        <fullName evidence="7">GMC family oxidoreductase N-terminal domain-containing protein</fullName>
    </submittedName>
</protein>
<comment type="similarity">
    <text evidence="2">Belongs to the GMC oxidoreductase family.</text>
</comment>
<comment type="cofactor">
    <cofactor evidence="1 5">
        <name>FAD</name>
        <dbReference type="ChEBI" id="CHEBI:57692"/>
    </cofactor>
</comment>
<evidence type="ECO:0000256" key="1">
    <source>
        <dbReference type="ARBA" id="ARBA00001974"/>
    </source>
</evidence>
<dbReference type="AlphaFoldDB" id="A0A9X1DD60"/>
<accession>A0A9X1DD60</accession>
<keyword evidence="4 5" id="KW-0274">FAD</keyword>
<keyword evidence="8" id="KW-1185">Reference proteome</keyword>
<evidence type="ECO:0000313" key="8">
    <source>
        <dbReference type="Proteomes" id="UP001138757"/>
    </source>
</evidence>